<evidence type="ECO:0000313" key="4">
    <source>
        <dbReference type="Proteomes" id="UP000823908"/>
    </source>
</evidence>
<comment type="caution">
    <text evidence="3">The sequence shown here is derived from an EMBL/GenBank/DDBJ whole genome shotgun (WGS) entry which is preliminary data.</text>
</comment>
<comment type="similarity">
    <text evidence="1 2">Belongs to the glycogen phosphorylase family.</text>
</comment>
<dbReference type="Proteomes" id="UP000823908">
    <property type="component" value="Unassembled WGS sequence"/>
</dbReference>
<accession>A0A9D2UER4</accession>
<keyword evidence="2" id="KW-0663">Pyridoxal phosphate</keyword>
<reference evidence="3" key="1">
    <citation type="journal article" date="2021" name="PeerJ">
        <title>Extensive microbial diversity within the chicken gut microbiome revealed by metagenomics and culture.</title>
        <authorList>
            <person name="Gilroy R."/>
            <person name="Ravi A."/>
            <person name="Getino M."/>
            <person name="Pursley I."/>
            <person name="Horton D.L."/>
            <person name="Alikhan N.F."/>
            <person name="Baker D."/>
            <person name="Gharbi K."/>
            <person name="Hall N."/>
            <person name="Watson M."/>
            <person name="Adriaenssens E.M."/>
            <person name="Foster-Nyarko E."/>
            <person name="Jarju S."/>
            <person name="Secka A."/>
            <person name="Antonio M."/>
            <person name="Oren A."/>
            <person name="Chaudhuri R.R."/>
            <person name="La Ragione R."/>
            <person name="Hildebrand F."/>
            <person name="Pallen M.J."/>
        </authorList>
    </citation>
    <scope>NUCLEOTIDE SEQUENCE</scope>
    <source>
        <strain evidence="3">ChiHjej10B9-4811</strain>
    </source>
</reference>
<dbReference type="Pfam" id="PF00343">
    <property type="entry name" value="Phosphorylase"/>
    <property type="match status" value="1"/>
</dbReference>
<dbReference type="Gene3D" id="3.40.50.2000">
    <property type="entry name" value="Glycogen Phosphorylase B"/>
    <property type="match status" value="2"/>
</dbReference>
<protein>
    <recommendedName>
        <fullName evidence="2">Alpha-1,4 glucan phosphorylase</fullName>
        <ecNumber evidence="2">2.4.1.1</ecNumber>
    </recommendedName>
</protein>
<evidence type="ECO:0000313" key="3">
    <source>
        <dbReference type="EMBL" id="HJD51088.1"/>
    </source>
</evidence>
<dbReference type="GO" id="GO:0030170">
    <property type="term" value="F:pyridoxal phosphate binding"/>
    <property type="evidence" value="ECO:0007669"/>
    <property type="project" value="TreeGrafter"/>
</dbReference>
<comment type="function">
    <text evidence="2">Allosteric enzyme that catalyzes the rate-limiting step in glycogen catabolism, the phosphorolytic cleavage of glycogen to produce glucose-1-phosphate, and plays a central role in maintaining cellular and organismal glucose homeostasis.</text>
</comment>
<dbReference type="GO" id="GO:0008184">
    <property type="term" value="F:glycogen phosphorylase activity"/>
    <property type="evidence" value="ECO:0007669"/>
    <property type="project" value="InterPro"/>
</dbReference>
<sequence length="54" mass="6510">DDYDRAQQEVEEAYRDTERWQRMAVLNIARMGYFSSDRSVREYMTEVWGIDSAL</sequence>
<evidence type="ECO:0000256" key="2">
    <source>
        <dbReference type="RuleBase" id="RU000587"/>
    </source>
</evidence>
<dbReference type="GO" id="GO:0005980">
    <property type="term" value="P:glycogen catabolic process"/>
    <property type="evidence" value="ECO:0007669"/>
    <property type="project" value="TreeGrafter"/>
</dbReference>
<name>A0A9D2UER4_9MICC</name>
<dbReference type="EMBL" id="DWUS01000098">
    <property type="protein sequence ID" value="HJD51088.1"/>
    <property type="molecule type" value="Genomic_DNA"/>
</dbReference>
<reference evidence="3" key="2">
    <citation type="submission" date="2021-04" db="EMBL/GenBank/DDBJ databases">
        <authorList>
            <person name="Gilroy R."/>
        </authorList>
    </citation>
    <scope>NUCLEOTIDE SEQUENCE</scope>
    <source>
        <strain evidence="3">ChiHjej10B9-4811</strain>
    </source>
</reference>
<organism evidence="3 4">
    <name type="scientific">Candidatus Rothia avistercoris</name>
    <dbReference type="NCBI Taxonomy" id="2840479"/>
    <lineage>
        <taxon>Bacteria</taxon>
        <taxon>Bacillati</taxon>
        <taxon>Actinomycetota</taxon>
        <taxon>Actinomycetes</taxon>
        <taxon>Micrococcales</taxon>
        <taxon>Micrococcaceae</taxon>
        <taxon>Rothia</taxon>
    </lineage>
</organism>
<keyword evidence="2" id="KW-0808">Transferase</keyword>
<gene>
    <name evidence="3" type="ORF">H9908_04405</name>
</gene>
<dbReference type="GO" id="GO:0005737">
    <property type="term" value="C:cytoplasm"/>
    <property type="evidence" value="ECO:0007669"/>
    <property type="project" value="TreeGrafter"/>
</dbReference>
<dbReference type="EC" id="2.4.1.1" evidence="2"/>
<keyword evidence="2" id="KW-0119">Carbohydrate metabolism</keyword>
<comment type="catalytic activity">
    <reaction evidence="2">
        <text>[(1-&gt;4)-alpha-D-glucosyl](n) + phosphate = [(1-&gt;4)-alpha-D-glucosyl](n-1) + alpha-D-glucose 1-phosphate</text>
        <dbReference type="Rhea" id="RHEA:41732"/>
        <dbReference type="Rhea" id="RHEA-COMP:9584"/>
        <dbReference type="Rhea" id="RHEA-COMP:9586"/>
        <dbReference type="ChEBI" id="CHEBI:15444"/>
        <dbReference type="ChEBI" id="CHEBI:43474"/>
        <dbReference type="ChEBI" id="CHEBI:58601"/>
        <dbReference type="EC" id="2.4.1.1"/>
    </reaction>
</comment>
<dbReference type="AlphaFoldDB" id="A0A9D2UER4"/>
<feature type="non-terminal residue" evidence="3">
    <location>
        <position position="1"/>
    </location>
</feature>
<evidence type="ECO:0000256" key="1">
    <source>
        <dbReference type="ARBA" id="ARBA00006047"/>
    </source>
</evidence>
<comment type="cofactor">
    <cofactor evidence="2">
        <name>pyridoxal 5'-phosphate</name>
        <dbReference type="ChEBI" id="CHEBI:597326"/>
    </cofactor>
</comment>
<dbReference type="PANTHER" id="PTHR11468">
    <property type="entry name" value="GLYCOGEN PHOSPHORYLASE"/>
    <property type="match status" value="1"/>
</dbReference>
<dbReference type="InterPro" id="IPR000811">
    <property type="entry name" value="Glyco_trans_35"/>
</dbReference>
<keyword evidence="2" id="KW-0328">Glycosyltransferase</keyword>
<dbReference type="PANTHER" id="PTHR11468:SF3">
    <property type="entry name" value="GLYCOGEN PHOSPHORYLASE, LIVER FORM"/>
    <property type="match status" value="1"/>
</dbReference>
<dbReference type="SUPFAM" id="SSF53756">
    <property type="entry name" value="UDP-Glycosyltransferase/glycogen phosphorylase"/>
    <property type="match status" value="1"/>
</dbReference>
<proteinExistence type="inferred from homology"/>